<keyword evidence="1" id="KW-0808">Transferase</keyword>
<evidence type="ECO:0000313" key="1">
    <source>
        <dbReference type="EMBL" id="CCI54888.1"/>
    </source>
</evidence>
<dbReference type="EMBL" id="CAJC01000203">
    <property type="protein sequence ID" value="CCI54888.1"/>
    <property type="molecule type" value="Genomic_DNA"/>
</dbReference>
<dbReference type="STRING" id="1193518.BN13_880010"/>
<evidence type="ECO:0000313" key="2">
    <source>
        <dbReference type="Proteomes" id="UP000035720"/>
    </source>
</evidence>
<reference evidence="1 2" key="1">
    <citation type="journal article" date="2013" name="ISME J.">
        <title>A metabolic model for members of the genus Tetrasphaera involved in enhanced biological phosphorus removal.</title>
        <authorList>
            <person name="Kristiansen R."/>
            <person name="Nguyen H.T.T."/>
            <person name="Saunders A.M."/>
            <person name="Nielsen J.L."/>
            <person name="Wimmer R."/>
            <person name="Le V.Q."/>
            <person name="McIlroy S.J."/>
            <person name="Petrovski S."/>
            <person name="Seviour R.J."/>
            <person name="Calteau A."/>
            <person name="Nielsen K.L."/>
            <person name="Nielsen P.H."/>
        </authorList>
    </citation>
    <scope>NUCLEOTIDE SEQUENCE [LARGE SCALE GENOMIC DNA]</scope>
    <source>
        <strain evidence="1 2">Ben 74</strain>
    </source>
</reference>
<dbReference type="PANTHER" id="PTHR34817:SF1">
    <property type="entry name" value="NUCLEOTIDYLTRANSFERASE"/>
    <property type="match status" value="1"/>
</dbReference>
<comment type="caution">
    <text evidence="1">The sequence shown here is derived from an EMBL/GenBank/DDBJ whole genome shotgun (WGS) entry which is preliminary data.</text>
</comment>
<dbReference type="Proteomes" id="UP000035720">
    <property type="component" value="Unassembled WGS sequence"/>
</dbReference>
<keyword evidence="2" id="KW-1185">Reference proteome</keyword>
<dbReference type="RefSeq" id="WP_048547602.1">
    <property type="nucleotide sequence ID" value="NZ_HF571038.1"/>
</dbReference>
<dbReference type="AlphaFoldDB" id="A0A077MGK3"/>
<sequence length="267" mass="29364">MTDEPNVDLGDREVAPRNEILRTEVGSGVHGMAIPGTDDHDETGVYIEEPAQLLGLADAPQHWIWRTQPMGARSGPGDVDLTVYALRKFVRLVLSGNPTVLIPLYAVGPALLHITPLGQELRELTPALVSREAGHRFLGYLDGQRRRLVGEGPRRSRVPNRPELVDRHGYDTKYASHALRLGLQGLELVTTGRLTLPMRPDDLAPCLAVKRGEVSFTEALALIDRARTDLQTAMDTGLSVLPDVPDRAAVDAWLISAHRRHWAENGL</sequence>
<gene>
    <name evidence="1" type="ORF">BN13_880010</name>
</gene>
<organism evidence="1 2">
    <name type="scientific">Nostocoides jenkinsii Ben 74</name>
    <dbReference type="NCBI Taxonomy" id="1193518"/>
    <lineage>
        <taxon>Bacteria</taxon>
        <taxon>Bacillati</taxon>
        <taxon>Actinomycetota</taxon>
        <taxon>Actinomycetes</taxon>
        <taxon>Micrococcales</taxon>
        <taxon>Intrasporangiaceae</taxon>
        <taxon>Nostocoides</taxon>
    </lineage>
</organism>
<protein>
    <submittedName>
        <fullName evidence="1">Predicted nucleotidyltransferase</fullName>
    </submittedName>
</protein>
<dbReference type="GO" id="GO:0016740">
    <property type="term" value="F:transferase activity"/>
    <property type="evidence" value="ECO:0007669"/>
    <property type="project" value="UniProtKB-KW"/>
</dbReference>
<name>A0A077MGK3_9MICO</name>
<dbReference type="OrthoDB" id="243791at2"/>
<dbReference type="Pfam" id="PF10127">
    <property type="entry name" value="RlaP"/>
    <property type="match status" value="1"/>
</dbReference>
<dbReference type="InterPro" id="IPR018775">
    <property type="entry name" value="RlaP"/>
</dbReference>
<proteinExistence type="predicted"/>
<accession>A0A077MGK3</accession>
<dbReference type="PANTHER" id="PTHR34817">
    <property type="entry name" value="NUCLEOTIDYLTRANSFERASE"/>
    <property type="match status" value="1"/>
</dbReference>